<dbReference type="Proteomes" id="UP000195514">
    <property type="component" value="Chromosome I"/>
</dbReference>
<accession>A0A1Y6K4K3</accession>
<dbReference type="KEGG" id="abat:CFX1CAM_1411"/>
<evidence type="ECO:0000313" key="2">
    <source>
        <dbReference type="EMBL" id="SMX54476.1"/>
    </source>
</evidence>
<gene>
    <name evidence="2" type="ORF">CFX1CAM_1411</name>
</gene>
<reference evidence="3" key="1">
    <citation type="submission" date="2017-05" db="EMBL/GenBank/DDBJ databases">
        <authorList>
            <person name="Kirkegaard R."/>
            <person name="Mcilroy J S."/>
        </authorList>
    </citation>
    <scope>NUCLEOTIDE SEQUENCE [LARGE SCALE GENOMIC DNA]</scope>
</reference>
<name>A0A1Y6K4K3_9CHLR</name>
<organism evidence="2 3">
    <name type="scientific">Candidatus Brevifilum fermentans</name>
    <dbReference type="NCBI Taxonomy" id="1986204"/>
    <lineage>
        <taxon>Bacteria</taxon>
        <taxon>Bacillati</taxon>
        <taxon>Chloroflexota</taxon>
        <taxon>Anaerolineae</taxon>
        <taxon>Anaerolineales</taxon>
        <taxon>Anaerolineaceae</taxon>
        <taxon>Candidatus Brevifilum</taxon>
    </lineage>
</organism>
<proteinExistence type="predicted"/>
<evidence type="ECO:0000256" key="1">
    <source>
        <dbReference type="SAM" id="MobiDB-lite"/>
    </source>
</evidence>
<sequence>MPRIHCHYIDCLFLDGKYCSAAAIELDPDTGCKTYRPLDDIDLEDWDDQDEIDDWDEIEDDDDDLWLDDDDDDDLLSLEPDDDDDDY</sequence>
<protein>
    <recommendedName>
        <fullName evidence="4">DUF1540 domain-containing protein</fullName>
    </recommendedName>
</protein>
<dbReference type="EMBL" id="LT859958">
    <property type="protein sequence ID" value="SMX54476.1"/>
    <property type="molecule type" value="Genomic_DNA"/>
</dbReference>
<dbReference type="AlphaFoldDB" id="A0A1Y6K4K3"/>
<evidence type="ECO:0000313" key="3">
    <source>
        <dbReference type="Proteomes" id="UP000195514"/>
    </source>
</evidence>
<dbReference type="RefSeq" id="WP_087862315.1">
    <property type="nucleotide sequence ID" value="NZ_LT859958.1"/>
</dbReference>
<evidence type="ECO:0008006" key="4">
    <source>
        <dbReference type="Google" id="ProtNLM"/>
    </source>
</evidence>
<dbReference type="OrthoDB" id="1684758at2"/>
<keyword evidence="3" id="KW-1185">Reference proteome</keyword>
<feature type="region of interest" description="Disordered" evidence="1">
    <location>
        <begin position="56"/>
        <end position="87"/>
    </location>
</feature>